<evidence type="ECO:0000313" key="2">
    <source>
        <dbReference type="EMBL" id="MCP8969535.1"/>
    </source>
</evidence>
<name>A0AA42BPU1_9BACI</name>
<dbReference type="RefSeq" id="WP_254759455.1">
    <property type="nucleotide sequence ID" value="NZ_JANCLT010000006.1"/>
</dbReference>
<dbReference type="SUPFAM" id="SSF56634">
    <property type="entry name" value="Heme-dependent catalase-like"/>
    <property type="match status" value="1"/>
</dbReference>
<dbReference type="EMBL" id="JANCLT010000006">
    <property type="protein sequence ID" value="MCP8969535.1"/>
    <property type="molecule type" value="Genomic_DNA"/>
</dbReference>
<dbReference type="AlphaFoldDB" id="A0AA42BPU1"/>
<dbReference type="Proteomes" id="UP001156102">
    <property type="component" value="Unassembled WGS sequence"/>
</dbReference>
<feature type="domain" description="Catalase immune-responsive" evidence="1">
    <location>
        <begin position="34"/>
        <end position="93"/>
    </location>
</feature>
<evidence type="ECO:0000259" key="1">
    <source>
        <dbReference type="Pfam" id="PF06628"/>
    </source>
</evidence>
<organism evidence="2 3">
    <name type="scientific">Ectobacillus ponti</name>
    <dbReference type="NCBI Taxonomy" id="2961894"/>
    <lineage>
        <taxon>Bacteria</taxon>
        <taxon>Bacillati</taxon>
        <taxon>Bacillota</taxon>
        <taxon>Bacilli</taxon>
        <taxon>Bacillales</taxon>
        <taxon>Bacillaceae</taxon>
        <taxon>Ectobacillus</taxon>
    </lineage>
</organism>
<reference evidence="2" key="1">
    <citation type="submission" date="2022-07" db="EMBL/GenBank/DDBJ databases">
        <authorList>
            <person name="Li W.-J."/>
            <person name="Deng Q.-Q."/>
        </authorList>
    </citation>
    <scope>NUCLEOTIDE SEQUENCE</scope>
    <source>
        <strain evidence="2">SYSU M60031</strain>
    </source>
</reference>
<gene>
    <name evidence="2" type="ORF">NK662_13450</name>
</gene>
<keyword evidence="3" id="KW-1185">Reference proteome</keyword>
<dbReference type="Gene3D" id="2.40.180.10">
    <property type="entry name" value="Catalase core domain"/>
    <property type="match status" value="1"/>
</dbReference>
<proteinExistence type="predicted"/>
<accession>A0AA42BPU1</accession>
<dbReference type="InterPro" id="IPR020835">
    <property type="entry name" value="Catalase_sf"/>
</dbReference>
<protein>
    <recommendedName>
        <fullName evidence="1">Catalase immune-responsive domain-containing protein</fullName>
    </recommendedName>
</protein>
<dbReference type="Pfam" id="PF06628">
    <property type="entry name" value="Catalase-rel"/>
    <property type="match status" value="1"/>
</dbReference>
<comment type="caution">
    <text evidence="2">The sequence shown here is derived from an EMBL/GenBank/DDBJ whole genome shotgun (WGS) entry which is preliminary data.</text>
</comment>
<sequence>MSDLTTNQGAPSFSENYYSLKRLDQSSHNSMWQENDFEEVGGKYRSLSEEERTQLISGLAADLAGAAERTKLLGICNFYRADVECGQRLAAALNVDLAAFFQQMRM</sequence>
<dbReference type="InterPro" id="IPR010582">
    <property type="entry name" value="Catalase_immune_responsive"/>
</dbReference>
<evidence type="ECO:0000313" key="3">
    <source>
        <dbReference type="Proteomes" id="UP001156102"/>
    </source>
</evidence>
<dbReference type="GO" id="GO:0020037">
    <property type="term" value="F:heme binding"/>
    <property type="evidence" value="ECO:0007669"/>
    <property type="project" value="InterPro"/>
</dbReference>